<accession>A0A1P8WLI6</accession>
<protein>
    <submittedName>
        <fullName evidence="1">Uncharacterized protein</fullName>
    </submittedName>
</protein>
<keyword evidence="2" id="KW-1185">Reference proteome</keyword>
<organism evidence="1 2">
    <name type="scientific">Fuerstiella marisgermanici</name>
    <dbReference type="NCBI Taxonomy" id="1891926"/>
    <lineage>
        <taxon>Bacteria</taxon>
        <taxon>Pseudomonadati</taxon>
        <taxon>Planctomycetota</taxon>
        <taxon>Planctomycetia</taxon>
        <taxon>Planctomycetales</taxon>
        <taxon>Planctomycetaceae</taxon>
        <taxon>Fuerstiella</taxon>
    </lineage>
</organism>
<dbReference type="KEGG" id="fmr:Fuma_04564"/>
<gene>
    <name evidence="1" type="ORF">Fuma_04564</name>
</gene>
<dbReference type="AlphaFoldDB" id="A0A1P8WLI6"/>
<name>A0A1P8WLI6_9PLAN</name>
<dbReference type="EMBL" id="CP017641">
    <property type="protein sequence ID" value="APZ94913.1"/>
    <property type="molecule type" value="Genomic_DNA"/>
</dbReference>
<proteinExistence type="predicted"/>
<evidence type="ECO:0000313" key="1">
    <source>
        <dbReference type="EMBL" id="APZ94913.1"/>
    </source>
</evidence>
<reference evidence="1 2" key="1">
    <citation type="journal article" date="2016" name="Front. Microbiol.">
        <title>Fuerstia marisgermanicae gen. nov., sp. nov., an Unusual Member of the Phylum Planctomycetes from the German Wadden Sea.</title>
        <authorList>
            <person name="Kohn T."/>
            <person name="Heuer A."/>
            <person name="Jogler M."/>
            <person name="Vollmers J."/>
            <person name="Boedeker C."/>
            <person name="Bunk B."/>
            <person name="Rast P."/>
            <person name="Borchert D."/>
            <person name="Glockner I."/>
            <person name="Freese H.M."/>
            <person name="Klenk H.P."/>
            <person name="Overmann J."/>
            <person name="Kaster A.K."/>
            <person name="Rohde M."/>
            <person name="Wiegand S."/>
            <person name="Jogler C."/>
        </authorList>
    </citation>
    <scope>NUCLEOTIDE SEQUENCE [LARGE SCALE GENOMIC DNA]</scope>
    <source>
        <strain evidence="1 2">NH11</strain>
    </source>
</reference>
<dbReference type="STRING" id="1891926.Fuma_04564"/>
<sequence>MLVRMVTRCVSEGLSCDESLAYASGYTKHGPLTKGGAVQLGTGWEITSRRFCGILPQCGDRVSPIRILYFCAAGLGQSHQFKSAKQRLALRSR</sequence>
<dbReference type="Proteomes" id="UP000187735">
    <property type="component" value="Chromosome"/>
</dbReference>
<evidence type="ECO:0000313" key="2">
    <source>
        <dbReference type="Proteomes" id="UP000187735"/>
    </source>
</evidence>